<gene>
    <name evidence="1" type="ORF">LCGC14_1236360</name>
</gene>
<organism evidence="1">
    <name type="scientific">marine sediment metagenome</name>
    <dbReference type="NCBI Taxonomy" id="412755"/>
    <lineage>
        <taxon>unclassified sequences</taxon>
        <taxon>metagenomes</taxon>
        <taxon>ecological metagenomes</taxon>
    </lineage>
</organism>
<comment type="caution">
    <text evidence="1">The sequence shown here is derived from an EMBL/GenBank/DDBJ whole genome shotgun (WGS) entry which is preliminary data.</text>
</comment>
<dbReference type="AlphaFoldDB" id="A0A0F9LU78"/>
<name>A0A0F9LU78_9ZZZZ</name>
<accession>A0A0F9LU78</accession>
<reference evidence="1" key="1">
    <citation type="journal article" date="2015" name="Nature">
        <title>Complex archaea that bridge the gap between prokaryotes and eukaryotes.</title>
        <authorList>
            <person name="Spang A."/>
            <person name="Saw J.H."/>
            <person name="Jorgensen S.L."/>
            <person name="Zaremba-Niedzwiedzka K."/>
            <person name="Martijn J."/>
            <person name="Lind A.E."/>
            <person name="van Eijk R."/>
            <person name="Schleper C."/>
            <person name="Guy L."/>
            <person name="Ettema T.J."/>
        </authorList>
    </citation>
    <scope>NUCLEOTIDE SEQUENCE</scope>
</reference>
<proteinExistence type="predicted"/>
<evidence type="ECO:0000313" key="1">
    <source>
        <dbReference type="EMBL" id="KKM90656.1"/>
    </source>
</evidence>
<sequence>MLQTDDIGRLFAVMQAAYGHQWAHKADAIPVWQAKLAGFDSKSIMAAAGKAIEQHPDFPPSVGQLLQILMADRPRITTYLPPPPFDQANADKAWDHMEKLAGRTLRSE</sequence>
<protein>
    <submittedName>
        <fullName evidence="1">Uncharacterized protein</fullName>
    </submittedName>
</protein>
<dbReference type="EMBL" id="LAZR01006644">
    <property type="protein sequence ID" value="KKM90656.1"/>
    <property type="molecule type" value="Genomic_DNA"/>
</dbReference>